<proteinExistence type="predicted"/>
<sequence>MKCMQFILCYMRKGRK</sequence>
<reference evidence="1" key="2">
    <citation type="journal article" date="2015" name="Data Brief">
        <title>Shoot transcriptome of the giant reed, Arundo donax.</title>
        <authorList>
            <person name="Barrero R.A."/>
            <person name="Guerrero F.D."/>
            <person name="Moolhuijzen P."/>
            <person name="Goolsby J.A."/>
            <person name="Tidwell J."/>
            <person name="Bellgard S.E."/>
            <person name="Bellgard M.I."/>
        </authorList>
    </citation>
    <scope>NUCLEOTIDE SEQUENCE</scope>
    <source>
        <tissue evidence="1">Shoot tissue taken approximately 20 cm above the soil surface</tissue>
    </source>
</reference>
<name>A0A0A9HD70_ARUDO</name>
<organism evidence="1">
    <name type="scientific">Arundo donax</name>
    <name type="common">Giant reed</name>
    <name type="synonym">Donax arundinaceus</name>
    <dbReference type="NCBI Taxonomy" id="35708"/>
    <lineage>
        <taxon>Eukaryota</taxon>
        <taxon>Viridiplantae</taxon>
        <taxon>Streptophyta</taxon>
        <taxon>Embryophyta</taxon>
        <taxon>Tracheophyta</taxon>
        <taxon>Spermatophyta</taxon>
        <taxon>Magnoliopsida</taxon>
        <taxon>Liliopsida</taxon>
        <taxon>Poales</taxon>
        <taxon>Poaceae</taxon>
        <taxon>PACMAD clade</taxon>
        <taxon>Arundinoideae</taxon>
        <taxon>Arundineae</taxon>
        <taxon>Arundo</taxon>
    </lineage>
</organism>
<reference evidence="1" key="1">
    <citation type="submission" date="2014-09" db="EMBL/GenBank/DDBJ databases">
        <authorList>
            <person name="Magalhaes I.L.F."/>
            <person name="Oliveira U."/>
            <person name="Santos F.R."/>
            <person name="Vidigal T.H.D.A."/>
            <person name="Brescovit A.D."/>
            <person name="Santos A.J."/>
        </authorList>
    </citation>
    <scope>NUCLEOTIDE SEQUENCE</scope>
    <source>
        <tissue evidence="1">Shoot tissue taken approximately 20 cm above the soil surface</tissue>
    </source>
</reference>
<dbReference type="EMBL" id="GBRH01163214">
    <property type="protein sequence ID" value="JAE34682.1"/>
    <property type="molecule type" value="Transcribed_RNA"/>
</dbReference>
<accession>A0A0A9HD70</accession>
<evidence type="ECO:0000313" key="1">
    <source>
        <dbReference type="EMBL" id="JAE34682.1"/>
    </source>
</evidence>
<dbReference type="AlphaFoldDB" id="A0A0A9HD70"/>
<protein>
    <submittedName>
        <fullName evidence="1">Uncharacterized protein</fullName>
    </submittedName>
</protein>